<dbReference type="GO" id="GO:0016281">
    <property type="term" value="C:eukaryotic translation initiation factor 4F complex"/>
    <property type="evidence" value="ECO:0007669"/>
    <property type="project" value="TreeGrafter"/>
</dbReference>
<accession>A0A430QU84</accession>
<feature type="region of interest" description="Disordered" evidence="4">
    <location>
        <begin position="372"/>
        <end position="407"/>
    </location>
</feature>
<reference evidence="6 7" key="1">
    <citation type="journal article" date="2019" name="PLoS Pathog.">
        <title>Genome sequence of the bovine parasite Schistosoma bovis Tanzania.</title>
        <authorList>
            <person name="Oey H."/>
            <person name="Zakrzewski M."/>
            <person name="Gobert G."/>
            <person name="Gravermann K."/>
            <person name="Stoye J."/>
            <person name="Jones M."/>
            <person name="Mcmanus D."/>
            <person name="Krause L."/>
        </authorList>
    </citation>
    <scope>NUCLEOTIDE SEQUENCE [LARGE SCALE GENOMIC DNA]</scope>
    <source>
        <strain evidence="6 7">TAN1997</strain>
    </source>
</reference>
<dbReference type="InterPro" id="IPR016024">
    <property type="entry name" value="ARM-type_fold"/>
</dbReference>
<evidence type="ECO:0000313" key="7">
    <source>
        <dbReference type="Proteomes" id="UP000290809"/>
    </source>
</evidence>
<evidence type="ECO:0000256" key="4">
    <source>
        <dbReference type="SAM" id="MobiDB-lite"/>
    </source>
</evidence>
<keyword evidence="3" id="KW-0648">Protein biosynthesis</keyword>
<dbReference type="PANTHER" id="PTHR23253:SF9">
    <property type="entry name" value="EUKARYOTIC TRANSLATION INITIATION FACTOR 4 GAMMA 2"/>
    <property type="match status" value="1"/>
</dbReference>
<dbReference type="EMBL" id="QMKO01000340">
    <property type="protein sequence ID" value="RTG91270.1"/>
    <property type="molecule type" value="Genomic_DNA"/>
</dbReference>
<dbReference type="InterPro" id="IPR003890">
    <property type="entry name" value="MIF4G-like_typ-3"/>
</dbReference>
<evidence type="ECO:0000256" key="3">
    <source>
        <dbReference type="ARBA" id="ARBA00022917"/>
    </source>
</evidence>
<proteinExistence type="inferred from homology"/>
<evidence type="ECO:0000256" key="1">
    <source>
        <dbReference type="ARBA" id="ARBA00005775"/>
    </source>
</evidence>
<dbReference type="Proteomes" id="UP000290809">
    <property type="component" value="Unassembled WGS sequence"/>
</dbReference>
<feature type="domain" description="MIF4G" evidence="5">
    <location>
        <begin position="114"/>
        <end position="181"/>
    </location>
</feature>
<feature type="compositionally biased region" description="Basic and acidic residues" evidence="4">
    <location>
        <begin position="394"/>
        <end position="403"/>
    </location>
</feature>
<evidence type="ECO:0000313" key="6">
    <source>
        <dbReference type="EMBL" id="RTG91270.1"/>
    </source>
</evidence>
<feature type="region of interest" description="Disordered" evidence="4">
    <location>
        <begin position="251"/>
        <end position="287"/>
    </location>
</feature>
<organism evidence="6 7">
    <name type="scientific">Schistosoma bovis</name>
    <name type="common">Blood fluke</name>
    <dbReference type="NCBI Taxonomy" id="6184"/>
    <lineage>
        <taxon>Eukaryota</taxon>
        <taxon>Metazoa</taxon>
        <taxon>Spiralia</taxon>
        <taxon>Lophotrochozoa</taxon>
        <taxon>Platyhelminthes</taxon>
        <taxon>Trematoda</taxon>
        <taxon>Digenea</taxon>
        <taxon>Strigeidida</taxon>
        <taxon>Schistosomatoidea</taxon>
        <taxon>Schistosomatidae</taxon>
        <taxon>Schistosoma</taxon>
    </lineage>
</organism>
<dbReference type="SUPFAM" id="SSF48371">
    <property type="entry name" value="ARM repeat"/>
    <property type="match status" value="2"/>
</dbReference>
<gene>
    <name evidence="6" type="ORF">DC041_0007807</name>
</gene>
<name>A0A430QU84_SCHBO</name>
<feature type="compositionally biased region" description="Polar residues" evidence="4">
    <location>
        <begin position="372"/>
        <end position="393"/>
    </location>
</feature>
<evidence type="ECO:0000256" key="2">
    <source>
        <dbReference type="ARBA" id="ARBA00022540"/>
    </source>
</evidence>
<comment type="caution">
    <text evidence="6">The sequence shown here is derived from an EMBL/GenBank/DDBJ whole genome shotgun (WGS) entry which is preliminary data.</text>
</comment>
<dbReference type="AlphaFoldDB" id="A0A430QU84"/>
<keyword evidence="2" id="KW-0396">Initiation factor</keyword>
<dbReference type="PANTHER" id="PTHR23253">
    <property type="entry name" value="EUKARYOTIC TRANSLATION INITIATION FACTOR 4 GAMMA"/>
    <property type="match status" value="1"/>
</dbReference>
<protein>
    <recommendedName>
        <fullName evidence="5">MIF4G domain-containing protein</fullName>
    </recommendedName>
</protein>
<evidence type="ECO:0000259" key="5">
    <source>
        <dbReference type="Pfam" id="PF02854"/>
    </source>
</evidence>
<dbReference type="GO" id="GO:0003729">
    <property type="term" value="F:mRNA binding"/>
    <property type="evidence" value="ECO:0007669"/>
    <property type="project" value="TreeGrafter"/>
</dbReference>
<comment type="similarity">
    <text evidence="1">Belongs to the eukaryotic initiation factor 4G family.</text>
</comment>
<dbReference type="Pfam" id="PF02854">
    <property type="entry name" value="MIF4G"/>
    <property type="match status" value="1"/>
</dbReference>
<sequence>MDGCENRSNVKSDLNHKRLVLIPNETGGRVHLVSIPLVFLLGLVWDQSYSPFNINILDKAGRTACLETAGRNNKSSDSYLISNKSEILREPHTSRWTAGVTLASKSSHTDSIRKEVLFILNKLTAENFEQQGDKLLSLDITSTSLHVIAQLIYQKAINEPKFTSLYAQLCLKLCSSVPNFESGGSQSLTAENFEQQGDKLLSLDITSTSLHVIAQLIYQKAINEPKFTSLYAQLCLKLCSSVPNFESGGSQSESGVLVAPTPSERSVTQPDVPGSAFMGHSSASSNSSVNGEFPFVSGLSSSSSKNNNGLNTGEAKSWMELARMGEELCRQSPRDFCLLDNRNRIGESPISQFHGRPQAGVATANRRFLSSKNDLSHSNNIPHQGSKPNNTDSWTKRTEKNEVSSDLGWVRGVNPKLRNSVITLSNGISTTNSNLPPRMLRKLAAEAAGNLQNNSTSSVFNETKQPVHSEVQSFHTKSTSDNMTSISKNSASCTTSFIHFIGQVSSSDPFENLTESKDPTLHSVPLVQIIGISV</sequence>
<dbReference type="Gene3D" id="1.25.40.180">
    <property type="match status" value="2"/>
</dbReference>
<dbReference type="STRING" id="6184.A0A430QU84"/>
<keyword evidence="7" id="KW-1185">Reference proteome</keyword>
<dbReference type="GO" id="GO:0003743">
    <property type="term" value="F:translation initiation factor activity"/>
    <property type="evidence" value="ECO:0007669"/>
    <property type="project" value="UniProtKB-KW"/>
</dbReference>